<accession>A0A1L8CUZ1</accession>
<dbReference type="STRING" id="870242.cpu_12170"/>
<evidence type="ECO:0000313" key="2">
    <source>
        <dbReference type="EMBL" id="GAV22707.1"/>
    </source>
</evidence>
<name>A0A1L8CUZ1_9THEO</name>
<proteinExistence type="predicted"/>
<dbReference type="EMBL" id="BDJK01000018">
    <property type="protein sequence ID" value="GAV22707.1"/>
    <property type="molecule type" value="Genomic_DNA"/>
</dbReference>
<gene>
    <name evidence="2" type="ORF">cpu_12170</name>
</gene>
<evidence type="ECO:0000256" key="1">
    <source>
        <dbReference type="SAM" id="MobiDB-lite"/>
    </source>
</evidence>
<dbReference type="Proteomes" id="UP000187485">
    <property type="component" value="Unassembled WGS sequence"/>
</dbReference>
<dbReference type="RefSeq" id="WP_159433979.1">
    <property type="nucleotide sequence ID" value="NZ_BDJK01000018.1"/>
</dbReference>
<feature type="region of interest" description="Disordered" evidence="1">
    <location>
        <begin position="1"/>
        <end position="30"/>
    </location>
</feature>
<keyword evidence="3" id="KW-1185">Reference proteome</keyword>
<protein>
    <submittedName>
        <fullName evidence="2">Uncharacterized protein</fullName>
    </submittedName>
</protein>
<dbReference type="AlphaFoldDB" id="A0A1L8CUZ1"/>
<comment type="caution">
    <text evidence="2">The sequence shown here is derived from an EMBL/GenBank/DDBJ whole genome shotgun (WGS) entry which is preliminary data.</text>
</comment>
<sequence>MPKKTEKNNNNNNEKKKRNAMPVEAVTVDDPVTQTLAAKNINQEKQ</sequence>
<organism evidence="2 3">
    <name type="scientific">Carboxydothermus pertinax</name>
    <dbReference type="NCBI Taxonomy" id="870242"/>
    <lineage>
        <taxon>Bacteria</taxon>
        <taxon>Bacillati</taxon>
        <taxon>Bacillota</taxon>
        <taxon>Clostridia</taxon>
        <taxon>Thermoanaerobacterales</taxon>
        <taxon>Thermoanaerobacteraceae</taxon>
        <taxon>Carboxydothermus</taxon>
    </lineage>
</organism>
<evidence type="ECO:0000313" key="3">
    <source>
        <dbReference type="Proteomes" id="UP000187485"/>
    </source>
</evidence>
<reference evidence="3" key="1">
    <citation type="submission" date="2016-12" db="EMBL/GenBank/DDBJ databases">
        <title>Draft Genome Sequences od Carboxydothermus pertinax and islandicus, Hydrogenogenic Carboxydotrophic Bacteria.</title>
        <authorList>
            <person name="Fukuyama Y."/>
            <person name="Ohmae K."/>
            <person name="Yoneda Y."/>
            <person name="Yoshida T."/>
            <person name="Sako Y."/>
        </authorList>
    </citation>
    <scope>NUCLEOTIDE SEQUENCE [LARGE SCALE GENOMIC DNA]</scope>
    <source>
        <strain evidence="3">Ug1</strain>
    </source>
</reference>